<dbReference type="InterPro" id="IPR029045">
    <property type="entry name" value="ClpP/crotonase-like_dom_sf"/>
</dbReference>
<keyword evidence="12" id="KW-1185">Reference proteome</keyword>
<keyword evidence="6" id="KW-0443">Lipid metabolism</keyword>
<dbReference type="GO" id="GO:0004386">
    <property type="term" value="F:helicase activity"/>
    <property type="evidence" value="ECO:0007669"/>
    <property type="project" value="UniProtKB-KW"/>
</dbReference>
<keyword evidence="3" id="KW-0547">Nucleotide-binding</keyword>
<evidence type="ECO:0000256" key="6">
    <source>
        <dbReference type="ARBA" id="ARBA00023098"/>
    </source>
</evidence>
<keyword evidence="11" id="KW-0347">Helicase</keyword>
<keyword evidence="11" id="KW-0378">Hydrolase</keyword>
<dbReference type="EC" id="2.1.3.15" evidence="1"/>
<evidence type="ECO:0000256" key="8">
    <source>
        <dbReference type="ARBA" id="ARBA00049152"/>
    </source>
</evidence>
<dbReference type="GO" id="GO:0005524">
    <property type="term" value="F:ATP binding"/>
    <property type="evidence" value="ECO:0007669"/>
    <property type="project" value="UniProtKB-KW"/>
</dbReference>
<evidence type="ECO:0000256" key="5">
    <source>
        <dbReference type="ARBA" id="ARBA00022840"/>
    </source>
</evidence>
<keyword evidence="9" id="KW-0175">Coiled coil</keyword>
<name>A0A6A2WSP7_HIBSY</name>
<dbReference type="GO" id="GO:2001295">
    <property type="term" value="P:malonyl-CoA biosynthetic process"/>
    <property type="evidence" value="ECO:0007669"/>
    <property type="project" value="UniProtKB-UniPathway"/>
</dbReference>
<organism evidence="11 12">
    <name type="scientific">Hibiscus syriacus</name>
    <name type="common">Rose of Sharon</name>
    <dbReference type="NCBI Taxonomy" id="106335"/>
    <lineage>
        <taxon>Eukaryota</taxon>
        <taxon>Viridiplantae</taxon>
        <taxon>Streptophyta</taxon>
        <taxon>Embryophyta</taxon>
        <taxon>Tracheophyta</taxon>
        <taxon>Spermatophyta</taxon>
        <taxon>Magnoliopsida</taxon>
        <taxon>eudicotyledons</taxon>
        <taxon>Gunneridae</taxon>
        <taxon>Pentapetalae</taxon>
        <taxon>rosids</taxon>
        <taxon>malvids</taxon>
        <taxon>Malvales</taxon>
        <taxon>Malvaceae</taxon>
        <taxon>Malvoideae</taxon>
        <taxon>Hibiscus</taxon>
    </lineage>
</organism>
<evidence type="ECO:0000256" key="4">
    <source>
        <dbReference type="ARBA" id="ARBA00022832"/>
    </source>
</evidence>
<evidence type="ECO:0000256" key="2">
    <source>
        <dbReference type="ARBA" id="ARBA00022516"/>
    </source>
</evidence>
<dbReference type="Proteomes" id="UP000436088">
    <property type="component" value="Unassembled WGS sequence"/>
</dbReference>
<dbReference type="InterPro" id="IPR011763">
    <property type="entry name" value="COA_CT_C"/>
</dbReference>
<keyword evidence="4" id="KW-0276">Fatty acid metabolism</keyword>
<comment type="caution">
    <text evidence="11">The sequence shown here is derived from an EMBL/GenBank/DDBJ whole genome shotgun (WGS) entry which is preliminary data.</text>
</comment>
<keyword evidence="2" id="KW-0444">Lipid biosynthesis</keyword>
<evidence type="ECO:0000256" key="9">
    <source>
        <dbReference type="SAM" id="Coils"/>
    </source>
</evidence>
<proteinExistence type="predicted"/>
<feature type="coiled-coil region" evidence="9">
    <location>
        <begin position="518"/>
        <end position="576"/>
    </location>
</feature>
<keyword evidence="5" id="KW-0067">ATP-binding</keyword>
<evidence type="ECO:0000259" key="10">
    <source>
        <dbReference type="PROSITE" id="PS50989"/>
    </source>
</evidence>
<reference evidence="11" key="1">
    <citation type="submission" date="2019-09" db="EMBL/GenBank/DDBJ databases">
        <title>Draft genome information of white flower Hibiscus syriacus.</title>
        <authorList>
            <person name="Kim Y.-M."/>
        </authorList>
    </citation>
    <scope>NUCLEOTIDE SEQUENCE [LARGE SCALE GENOMIC DNA]</scope>
    <source>
        <strain evidence="11">YM2019G1</strain>
    </source>
</reference>
<evidence type="ECO:0000256" key="7">
    <source>
        <dbReference type="ARBA" id="ARBA00023160"/>
    </source>
</evidence>
<evidence type="ECO:0000256" key="1">
    <source>
        <dbReference type="ARBA" id="ARBA00011883"/>
    </source>
</evidence>
<dbReference type="PANTHER" id="PTHR42853:SF1">
    <property type="entry name" value="ACETYL-COA CARBOXYTRANSFERASE"/>
    <property type="match status" value="1"/>
</dbReference>
<dbReference type="PROSITE" id="PS50989">
    <property type="entry name" value="COA_CT_CTER"/>
    <property type="match status" value="1"/>
</dbReference>
<evidence type="ECO:0000313" key="11">
    <source>
        <dbReference type="EMBL" id="KAE8657690.1"/>
    </source>
</evidence>
<sequence>MVGMAIISLVAGNCGRGRGLEDGRFSLWQVKIRDVLAHLDTDDAIEEFDEKSITQWMNEEKCKDRKALSHKSLTNKLHLKQRLYSLKFLECSSLEENMTTFKETISNLETLEVKYDKGYLGMILLYCLMMHELISSDSGRKGDRSSDNIGRGISKSSNQGIGTIKIKMFDEIVRTLGTLDSKGYKFSNEGGDMKICKDSLVALKGQRKNIKFYVLQGSPVLENAVVGTYDNHVDVKTKSKPRKSLDFFGALKDLYTHLTPIQRLTIARHPNRPTALDHILNITEKWVELHEDRASYDDPAMVIETMDGKSYMFIGQQKGRNTKENNIRNFAMPTPHGNIHMKALFTNIYQKALRMMKYADHHGLPIITMVDTPGPTLISNQRNLGEAIARNLRSMFDLKVPIITVVVGGGGSGGTLAIACPNKLLMHENSVLYDASPEACAAILWKSSQAAPKELTKMDMEELLSHRMLKFLSIGESDLEKLKKNILEAKVSSDPITDQAIEKLKQDVDQEVTRAFISMGLQKKLESLKLELLRATDNQTLNRNLKLSMISSLIELKEKVKAMKELIEVLKSANLEIVGVAKRKVADAAPEQQEKILSVKKEIDGEIERVVDVAGLHGKIEELKVEMAKDSSSPKVELLQTEIKEGIRAALDDTALKQKTENLRREFASSLEVYIDDKVITEKGRW</sequence>
<dbReference type="InterPro" id="IPR001095">
    <property type="entry name" value="Acetyl_CoA_COase_a_su"/>
</dbReference>
<dbReference type="Gene3D" id="3.90.226.10">
    <property type="entry name" value="2-enoyl-CoA Hydratase, Chain A, domain 1"/>
    <property type="match status" value="1"/>
</dbReference>
<dbReference type="SUPFAM" id="SSF52096">
    <property type="entry name" value="ClpP/crotonase"/>
    <property type="match status" value="1"/>
</dbReference>
<evidence type="ECO:0000256" key="3">
    <source>
        <dbReference type="ARBA" id="ARBA00022741"/>
    </source>
</evidence>
<comment type="catalytic activity">
    <reaction evidence="8">
        <text>N(6)-carboxybiotinyl-L-lysyl-[protein] + acetyl-CoA = N(6)-biotinyl-L-lysyl-[protein] + malonyl-CoA</text>
        <dbReference type="Rhea" id="RHEA:54728"/>
        <dbReference type="Rhea" id="RHEA-COMP:10505"/>
        <dbReference type="Rhea" id="RHEA-COMP:10506"/>
        <dbReference type="ChEBI" id="CHEBI:57288"/>
        <dbReference type="ChEBI" id="CHEBI:57384"/>
        <dbReference type="ChEBI" id="CHEBI:83144"/>
        <dbReference type="ChEBI" id="CHEBI:83145"/>
        <dbReference type="EC" id="2.1.3.15"/>
    </reaction>
</comment>
<dbReference type="Pfam" id="PF03255">
    <property type="entry name" value="ACCA"/>
    <property type="match status" value="1"/>
</dbReference>
<dbReference type="PANTHER" id="PTHR42853">
    <property type="entry name" value="ACETYL-COENZYME A CARBOXYLASE CARBOXYL TRANSFERASE SUBUNIT ALPHA"/>
    <property type="match status" value="1"/>
</dbReference>
<dbReference type="EMBL" id="VEPZ02001756">
    <property type="protein sequence ID" value="KAE8657690.1"/>
    <property type="molecule type" value="Genomic_DNA"/>
</dbReference>
<dbReference type="UniPathway" id="UPA00655">
    <property type="reaction ID" value="UER00711"/>
</dbReference>
<protein>
    <recommendedName>
        <fullName evidence="1">acetyl-CoA carboxytransferase</fullName>
        <ecNumber evidence="1">2.1.3.15</ecNumber>
    </recommendedName>
</protein>
<dbReference type="GO" id="GO:0006633">
    <property type="term" value="P:fatty acid biosynthetic process"/>
    <property type="evidence" value="ECO:0007669"/>
    <property type="project" value="UniProtKB-KW"/>
</dbReference>
<keyword evidence="7" id="KW-0275">Fatty acid biosynthesis</keyword>
<accession>A0A6A2WSP7</accession>
<feature type="domain" description="CoA carboxyltransferase C-terminal" evidence="10">
    <location>
        <begin position="237"/>
        <end position="527"/>
    </location>
</feature>
<gene>
    <name evidence="11" type="ORF">F3Y22_tig00116984pilonHSYRG00258</name>
</gene>
<dbReference type="GO" id="GO:0009317">
    <property type="term" value="C:acetyl-CoA carboxylase complex"/>
    <property type="evidence" value="ECO:0007669"/>
    <property type="project" value="InterPro"/>
</dbReference>
<dbReference type="GO" id="GO:0016743">
    <property type="term" value="F:carboxyl- or carbamoyltransferase activity"/>
    <property type="evidence" value="ECO:0007669"/>
    <property type="project" value="InterPro"/>
</dbReference>
<dbReference type="GO" id="GO:0003989">
    <property type="term" value="F:acetyl-CoA carboxylase activity"/>
    <property type="evidence" value="ECO:0007669"/>
    <property type="project" value="InterPro"/>
</dbReference>
<dbReference type="AlphaFoldDB" id="A0A6A2WSP7"/>
<evidence type="ECO:0000313" key="12">
    <source>
        <dbReference type="Proteomes" id="UP000436088"/>
    </source>
</evidence>